<dbReference type="Proteomes" id="UP001054945">
    <property type="component" value="Unassembled WGS sequence"/>
</dbReference>
<protein>
    <submittedName>
        <fullName evidence="1">Uncharacterized protein</fullName>
    </submittedName>
</protein>
<evidence type="ECO:0000313" key="1">
    <source>
        <dbReference type="EMBL" id="GIY46063.1"/>
    </source>
</evidence>
<organism evidence="1 2">
    <name type="scientific">Caerostris extrusa</name>
    <name type="common">Bark spider</name>
    <name type="synonym">Caerostris bankana</name>
    <dbReference type="NCBI Taxonomy" id="172846"/>
    <lineage>
        <taxon>Eukaryota</taxon>
        <taxon>Metazoa</taxon>
        <taxon>Ecdysozoa</taxon>
        <taxon>Arthropoda</taxon>
        <taxon>Chelicerata</taxon>
        <taxon>Arachnida</taxon>
        <taxon>Araneae</taxon>
        <taxon>Araneomorphae</taxon>
        <taxon>Entelegynae</taxon>
        <taxon>Araneoidea</taxon>
        <taxon>Araneidae</taxon>
        <taxon>Caerostris</taxon>
    </lineage>
</organism>
<comment type="caution">
    <text evidence="1">The sequence shown here is derived from an EMBL/GenBank/DDBJ whole genome shotgun (WGS) entry which is preliminary data.</text>
</comment>
<reference evidence="1 2" key="1">
    <citation type="submission" date="2021-06" db="EMBL/GenBank/DDBJ databases">
        <title>Caerostris extrusa draft genome.</title>
        <authorList>
            <person name="Kono N."/>
            <person name="Arakawa K."/>
        </authorList>
    </citation>
    <scope>NUCLEOTIDE SEQUENCE [LARGE SCALE GENOMIC DNA]</scope>
</reference>
<proteinExistence type="predicted"/>
<sequence length="143" mass="16282">MSVCSMFPYIYPKSAQRGEKLGHCLLDTFTCLSIDITNGSEKKILTIKEKNIDSCIKVRELLLQAAHLGVETGFLAQMDTFRTPISRDSIRPNYPQNPAKKQTLGSGEQHFIDCHSAIPPNYQYRPLLSHESTKQLYKKFFGR</sequence>
<keyword evidence="2" id="KW-1185">Reference proteome</keyword>
<accession>A0AAV4THG8</accession>
<name>A0AAV4THG8_CAEEX</name>
<evidence type="ECO:0000313" key="2">
    <source>
        <dbReference type="Proteomes" id="UP001054945"/>
    </source>
</evidence>
<dbReference type="EMBL" id="BPLR01011362">
    <property type="protein sequence ID" value="GIY46063.1"/>
    <property type="molecule type" value="Genomic_DNA"/>
</dbReference>
<dbReference type="AlphaFoldDB" id="A0AAV4THG8"/>
<gene>
    <name evidence="1" type="ORF">CEXT_478021</name>
</gene>